<organism evidence="1 2">
    <name type="scientific">Panagrolaimus sp. ES5</name>
    <dbReference type="NCBI Taxonomy" id="591445"/>
    <lineage>
        <taxon>Eukaryota</taxon>
        <taxon>Metazoa</taxon>
        <taxon>Ecdysozoa</taxon>
        <taxon>Nematoda</taxon>
        <taxon>Chromadorea</taxon>
        <taxon>Rhabditida</taxon>
        <taxon>Tylenchina</taxon>
        <taxon>Panagrolaimomorpha</taxon>
        <taxon>Panagrolaimoidea</taxon>
        <taxon>Panagrolaimidae</taxon>
        <taxon>Panagrolaimus</taxon>
    </lineage>
</organism>
<dbReference type="WBParaSite" id="ES5_v2.g18714.t1">
    <property type="protein sequence ID" value="ES5_v2.g18714.t1"/>
    <property type="gene ID" value="ES5_v2.g18714"/>
</dbReference>
<evidence type="ECO:0000313" key="1">
    <source>
        <dbReference type="Proteomes" id="UP000887579"/>
    </source>
</evidence>
<accession>A0AC34FNY3</accession>
<proteinExistence type="predicted"/>
<name>A0AC34FNY3_9BILA</name>
<evidence type="ECO:0000313" key="2">
    <source>
        <dbReference type="WBParaSite" id="ES5_v2.g18714.t1"/>
    </source>
</evidence>
<sequence length="403" mass="44589">MIIRNLNLFLIFLYNFCQITFGCSGSAQFAAARNRALAAANLDSEMRAAKCERADFGIYKAHELRALAKIYQGPSARNLANGGRASCTFDSETEGCSWFSSATFNTETVAEFNRARFETTLDYQRFDCTSDRTFPFTDFFLLAGGEERVGEGSAMLETIIPCQIGKGILKFDYWINNETPVLKICIVPEENGLPNCEESKLDINPLTFEIPGNEKPFRIRIQIDFIGSNDIILLDNIDYEAQFCEIVNPLNEVEKVKAEGSTQTIDNNNLLPHGLPPLNGLIPIETTTATISVTNGLHVDFNQNSLLESDENDAIPDSREILPDPALISPTENLVTQNSTETKMDACKALVCNFNYGDACFYRLSGLASTAAWQVSKTLLGNPHTGIHKLNPKDNSSKLKTFA</sequence>
<reference evidence="2" key="1">
    <citation type="submission" date="2022-11" db="UniProtKB">
        <authorList>
            <consortium name="WormBaseParasite"/>
        </authorList>
    </citation>
    <scope>IDENTIFICATION</scope>
</reference>
<protein>
    <submittedName>
        <fullName evidence="2">MAM domain-containing protein</fullName>
    </submittedName>
</protein>
<dbReference type="Proteomes" id="UP000887579">
    <property type="component" value="Unplaced"/>
</dbReference>